<protein>
    <recommendedName>
        <fullName evidence="1">Core-binding (CB) domain-containing protein</fullName>
    </recommendedName>
</protein>
<dbReference type="EMBL" id="UINC01229066">
    <property type="protein sequence ID" value="SVE60634.1"/>
    <property type="molecule type" value="Genomic_DNA"/>
</dbReference>
<feature type="domain" description="Core-binding (CB)" evidence="1">
    <location>
        <begin position="1"/>
        <end position="26"/>
    </location>
</feature>
<feature type="non-terminal residue" evidence="2">
    <location>
        <position position="26"/>
    </location>
</feature>
<name>A0A383EVM2_9ZZZZ</name>
<accession>A0A383EVM2</accession>
<evidence type="ECO:0000313" key="2">
    <source>
        <dbReference type="EMBL" id="SVE60634.1"/>
    </source>
</evidence>
<organism evidence="2">
    <name type="scientific">marine metagenome</name>
    <dbReference type="NCBI Taxonomy" id="408172"/>
    <lineage>
        <taxon>unclassified sequences</taxon>
        <taxon>metagenomes</taxon>
        <taxon>ecological metagenomes</taxon>
    </lineage>
</organism>
<dbReference type="AlphaFoldDB" id="A0A383EVM2"/>
<gene>
    <name evidence="2" type="ORF">METZ01_LOCUS513488</name>
</gene>
<sequence>MVASFLNYLQTEAGSSPYTLRNYRQA</sequence>
<proteinExistence type="predicted"/>
<reference evidence="2" key="1">
    <citation type="submission" date="2018-05" db="EMBL/GenBank/DDBJ databases">
        <authorList>
            <person name="Lanie J.A."/>
            <person name="Ng W.-L."/>
            <person name="Kazmierczak K.M."/>
            <person name="Andrzejewski T.M."/>
            <person name="Davidsen T.M."/>
            <person name="Wayne K.J."/>
            <person name="Tettelin H."/>
            <person name="Glass J.I."/>
            <person name="Rusch D."/>
            <person name="Podicherti R."/>
            <person name="Tsui H.-C.T."/>
            <person name="Winkler M.E."/>
        </authorList>
    </citation>
    <scope>NUCLEOTIDE SEQUENCE</scope>
</reference>
<dbReference type="PROSITE" id="PS51900">
    <property type="entry name" value="CB"/>
    <property type="match status" value="1"/>
</dbReference>
<dbReference type="InterPro" id="IPR044068">
    <property type="entry name" value="CB"/>
</dbReference>
<evidence type="ECO:0000259" key="1">
    <source>
        <dbReference type="PROSITE" id="PS51900"/>
    </source>
</evidence>